<accession>A0ACB7GYD9</accession>
<protein>
    <submittedName>
        <fullName evidence="1">Uncharacterized protein</fullName>
    </submittedName>
</protein>
<sequence length="56" mass="6242">MVSVLAFSPEANISPLSKSPQPNQQHRPLQELLSLYQQVSQLGIPTSPPINHYECK</sequence>
<proteinExistence type="predicted"/>
<evidence type="ECO:0000313" key="2">
    <source>
        <dbReference type="Proteomes" id="UP000091857"/>
    </source>
</evidence>
<evidence type="ECO:0000313" key="1">
    <source>
        <dbReference type="EMBL" id="KAG8643706.1"/>
    </source>
</evidence>
<name>A0ACB7GYD9_MANES</name>
<gene>
    <name evidence="1" type="ORF">MANES_11G060263v8</name>
</gene>
<reference evidence="2" key="1">
    <citation type="journal article" date="2016" name="Nat. Biotechnol.">
        <title>Sequencing wild and cultivated cassava and related species reveals extensive interspecific hybridization and genetic diversity.</title>
        <authorList>
            <person name="Bredeson J.V."/>
            <person name="Lyons J.B."/>
            <person name="Prochnik S.E."/>
            <person name="Wu G.A."/>
            <person name="Ha C.M."/>
            <person name="Edsinger-Gonzales E."/>
            <person name="Grimwood J."/>
            <person name="Schmutz J."/>
            <person name="Rabbi I.Y."/>
            <person name="Egesi C."/>
            <person name="Nauluvula P."/>
            <person name="Lebot V."/>
            <person name="Ndunguru J."/>
            <person name="Mkamilo G."/>
            <person name="Bart R.S."/>
            <person name="Setter T.L."/>
            <person name="Gleadow R.M."/>
            <person name="Kulakow P."/>
            <person name="Ferguson M.E."/>
            <person name="Rounsley S."/>
            <person name="Rokhsar D.S."/>
        </authorList>
    </citation>
    <scope>NUCLEOTIDE SEQUENCE [LARGE SCALE GENOMIC DNA]</scope>
    <source>
        <strain evidence="2">cv. AM560-2</strain>
    </source>
</reference>
<keyword evidence="2" id="KW-1185">Reference proteome</keyword>
<dbReference type="Proteomes" id="UP000091857">
    <property type="component" value="Chromosome 11"/>
</dbReference>
<dbReference type="EMBL" id="CM004397">
    <property type="protein sequence ID" value="KAG8643706.1"/>
    <property type="molecule type" value="Genomic_DNA"/>
</dbReference>
<organism evidence="1 2">
    <name type="scientific">Manihot esculenta</name>
    <name type="common">Cassava</name>
    <name type="synonym">Jatropha manihot</name>
    <dbReference type="NCBI Taxonomy" id="3983"/>
    <lineage>
        <taxon>Eukaryota</taxon>
        <taxon>Viridiplantae</taxon>
        <taxon>Streptophyta</taxon>
        <taxon>Embryophyta</taxon>
        <taxon>Tracheophyta</taxon>
        <taxon>Spermatophyta</taxon>
        <taxon>Magnoliopsida</taxon>
        <taxon>eudicotyledons</taxon>
        <taxon>Gunneridae</taxon>
        <taxon>Pentapetalae</taxon>
        <taxon>rosids</taxon>
        <taxon>fabids</taxon>
        <taxon>Malpighiales</taxon>
        <taxon>Euphorbiaceae</taxon>
        <taxon>Crotonoideae</taxon>
        <taxon>Manihoteae</taxon>
        <taxon>Manihot</taxon>
    </lineage>
</organism>
<comment type="caution">
    <text evidence="1">The sequence shown here is derived from an EMBL/GenBank/DDBJ whole genome shotgun (WGS) entry which is preliminary data.</text>
</comment>